<dbReference type="GO" id="GO:0003677">
    <property type="term" value="F:DNA binding"/>
    <property type="evidence" value="ECO:0007669"/>
    <property type="project" value="UniProtKB-KW"/>
</dbReference>
<organism evidence="4 5">
    <name type="scientific">Edwardsiella anguillarum ET080813</name>
    <dbReference type="NCBI Taxonomy" id="667120"/>
    <lineage>
        <taxon>Bacteria</taxon>
        <taxon>Pseudomonadati</taxon>
        <taxon>Pseudomonadota</taxon>
        <taxon>Gammaproteobacteria</taxon>
        <taxon>Enterobacterales</taxon>
        <taxon>Hafniaceae</taxon>
        <taxon>Edwardsiella</taxon>
    </lineage>
</organism>
<dbReference type="GO" id="GO:0006355">
    <property type="term" value="P:regulation of DNA-templated transcription"/>
    <property type="evidence" value="ECO:0007669"/>
    <property type="project" value="InterPro"/>
</dbReference>
<name>A0A076LVR3_9GAMM</name>
<gene>
    <name evidence="4" type="ORF">ETEE_4142</name>
</gene>
<dbReference type="Pfam" id="PF03589">
    <property type="entry name" value="Antiterm"/>
    <property type="match status" value="1"/>
</dbReference>
<keyword evidence="2" id="KW-0238">DNA-binding</keyword>
<dbReference type="HOGENOM" id="CLU_3098317_0_0_6"/>
<dbReference type="InterPro" id="IPR038500">
    <property type="entry name" value="Antitermination_sf"/>
</dbReference>
<dbReference type="KEGG" id="ete:ETEE_4142"/>
<evidence type="ECO:0000313" key="4">
    <source>
        <dbReference type="EMBL" id="AIJ10548.1"/>
    </source>
</evidence>
<dbReference type="InterPro" id="IPR003222">
    <property type="entry name" value="Antitermntn"/>
</dbReference>
<dbReference type="Gene3D" id="1.10.274.110">
    <property type="match status" value="1"/>
</dbReference>
<dbReference type="Proteomes" id="UP000028681">
    <property type="component" value="Chromosome"/>
</dbReference>
<dbReference type="EMBL" id="CP006664">
    <property type="protein sequence ID" value="AIJ10548.1"/>
    <property type="molecule type" value="Genomic_DNA"/>
</dbReference>
<evidence type="ECO:0000313" key="5">
    <source>
        <dbReference type="Proteomes" id="UP000028681"/>
    </source>
</evidence>
<accession>A0A076LVR3</accession>
<proteinExistence type="predicted"/>
<evidence type="ECO:0000256" key="3">
    <source>
        <dbReference type="ARBA" id="ARBA00023163"/>
    </source>
</evidence>
<keyword evidence="3" id="KW-0804">Transcription</keyword>
<evidence type="ECO:0000256" key="2">
    <source>
        <dbReference type="ARBA" id="ARBA00023125"/>
    </source>
</evidence>
<keyword evidence="1" id="KW-0805">Transcription regulation</keyword>
<evidence type="ECO:0000256" key="1">
    <source>
        <dbReference type="ARBA" id="ARBA00023015"/>
    </source>
</evidence>
<protein>
    <submittedName>
        <fullName evidence="4">Uncharacterized protein</fullName>
    </submittedName>
</protein>
<sequence>MAKAYQAISHYINGLPETSWRNSYKPLYERMVVECDRQETIADQQLKKITR</sequence>
<dbReference type="AlphaFoldDB" id="A0A076LVR3"/>
<reference evidence="4 5" key="1">
    <citation type="journal article" date="2012" name="PLoS ONE">
        <title>Edwardsiella comparative phylogenomics reveal the new intra/inter-species taxonomic relationships, virulence evolution and niche adaptation mechanisms.</title>
        <authorList>
            <person name="Yang M."/>
            <person name="Lv Y."/>
            <person name="Xiao J."/>
            <person name="Wu H."/>
            <person name="Zheng H."/>
            <person name="Liu Q."/>
            <person name="Zhang Y."/>
            <person name="Wang Q."/>
        </authorList>
    </citation>
    <scope>NUCLEOTIDE SEQUENCE [LARGE SCALE GENOMIC DNA]</scope>
    <source>
        <strain evidence="5">080813</strain>
    </source>
</reference>